<organism evidence="3 5">
    <name type="scientific">Leptospira perolatii</name>
    <dbReference type="NCBI Taxonomy" id="2023191"/>
    <lineage>
        <taxon>Bacteria</taxon>
        <taxon>Pseudomonadati</taxon>
        <taxon>Spirochaetota</taxon>
        <taxon>Spirochaetia</taxon>
        <taxon>Leptospirales</taxon>
        <taxon>Leptospiraceae</taxon>
        <taxon>Leptospira</taxon>
    </lineage>
</organism>
<evidence type="ECO:0000313" key="2">
    <source>
        <dbReference type="EMBL" id="PJZ68360.1"/>
    </source>
</evidence>
<feature type="transmembrane region" description="Helical" evidence="1">
    <location>
        <begin position="118"/>
        <end position="135"/>
    </location>
</feature>
<evidence type="ECO:0000313" key="3">
    <source>
        <dbReference type="EMBL" id="PJZ71848.1"/>
    </source>
</evidence>
<keyword evidence="1" id="KW-0472">Membrane</keyword>
<protein>
    <recommendedName>
        <fullName evidence="6">DUF5683 domain-containing protein</fullName>
    </recommendedName>
</protein>
<accession>A0A2M9ZIF7</accession>
<evidence type="ECO:0000313" key="5">
    <source>
        <dbReference type="Proteomes" id="UP000231990"/>
    </source>
</evidence>
<keyword evidence="1" id="KW-1133">Transmembrane helix</keyword>
<evidence type="ECO:0008006" key="6">
    <source>
        <dbReference type="Google" id="ProtNLM"/>
    </source>
</evidence>
<dbReference type="EMBL" id="NPDY01000025">
    <property type="protein sequence ID" value="PJZ68360.1"/>
    <property type="molecule type" value="Genomic_DNA"/>
</dbReference>
<dbReference type="EMBL" id="NPDZ01000018">
    <property type="protein sequence ID" value="PJZ71848.1"/>
    <property type="molecule type" value="Genomic_DNA"/>
</dbReference>
<sequence>MARIGLVTALLLLLFTFDLIGATLIMKNGKVLQGKIVNQTRTDVEIEVNGKVFSIPKTEIQELKLKDAPKERVKPKEEQVVVQEAPKKERFWHKPRWNYPLSSAVLPGWGVWKSDKKLLGIGTFAAVIVLAYLAVDSDSKLKEAKHAYENNVYTYVFVSQQDPTLNPPSATLPRVLLGAGYSGPSFDKYDAAAQHANLTLIAFGLAYGGQILYSYFLGVQKEKAQALSPAVSASEGLKFSAFPSFVPTANGGNGLGWNAQASYSMSF</sequence>
<keyword evidence="1" id="KW-0812">Transmembrane</keyword>
<dbReference type="AlphaFoldDB" id="A0A2M9ZIF7"/>
<dbReference type="Proteomes" id="UP000231990">
    <property type="component" value="Unassembled WGS sequence"/>
</dbReference>
<reference evidence="4 5" key="1">
    <citation type="submission" date="2017-07" db="EMBL/GenBank/DDBJ databases">
        <title>Leptospira spp. isolated from tropical soils.</title>
        <authorList>
            <person name="Thibeaux R."/>
            <person name="Iraola G."/>
            <person name="Ferres I."/>
            <person name="Bierque E."/>
            <person name="Girault D."/>
            <person name="Soupe-Gilbert M.-E."/>
            <person name="Picardeau M."/>
            <person name="Goarant C."/>
        </authorList>
    </citation>
    <scope>NUCLEOTIDE SEQUENCE [LARGE SCALE GENOMIC DNA]</scope>
    <source>
        <strain evidence="3 5">FH1-B-B1</strain>
        <strain evidence="2 4">FH1-B-C1</strain>
    </source>
</reference>
<proteinExistence type="predicted"/>
<evidence type="ECO:0000256" key="1">
    <source>
        <dbReference type="SAM" id="Phobius"/>
    </source>
</evidence>
<dbReference type="OrthoDB" id="345356at2"/>
<name>A0A2M9ZIF7_9LEPT</name>
<evidence type="ECO:0000313" key="4">
    <source>
        <dbReference type="Proteomes" id="UP000231962"/>
    </source>
</evidence>
<keyword evidence="4" id="KW-1185">Reference proteome</keyword>
<dbReference type="Proteomes" id="UP000231962">
    <property type="component" value="Unassembled WGS sequence"/>
</dbReference>
<comment type="caution">
    <text evidence="3">The sequence shown here is derived from an EMBL/GenBank/DDBJ whole genome shotgun (WGS) entry which is preliminary data.</text>
</comment>
<dbReference type="NCBIfam" id="NF047433">
    <property type="entry name" value="Lepto_7_Nterm"/>
    <property type="match status" value="1"/>
</dbReference>
<gene>
    <name evidence="2" type="ORF">CH360_16695</name>
    <name evidence="3" type="ORF">CH373_17410</name>
</gene>
<dbReference type="RefSeq" id="WP_100715250.1">
    <property type="nucleotide sequence ID" value="NZ_NPDY01000025.1"/>
</dbReference>